<feature type="transmembrane region" description="Helical" evidence="10">
    <location>
        <begin position="236"/>
        <end position="257"/>
    </location>
</feature>
<evidence type="ECO:0000256" key="9">
    <source>
        <dbReference type="ARBA" id="ARBA00023136"/>
    </source>
</evidence>
<feature type="domain" description="PAS" evidence="12">
    <location>
        <begin position="637"/>
        <end position="709"/>
    </location>
</feature>
<evidence type="ECO:0000256" key="8">
    <source>
        <dbReference type="ARBA" id="ARBA00022989"/>
    </source>
</evidence>
<dbReference type="RefSeq" id="WP_304435877.1">
    <property type="nucleotide sequence ID" value="NZ_JAUKUC010000001.1"/>
</dbReference>
<evidence type="ECO:0000259" key="12">
    <source>
        <dbReference type="PROSITE" id="PS50112"/>
    </source>
</evidence>
<dbReference type="SUPFAM" id="SSF55874">
    <property type="entry name" value="ATPase domain of HSP90 chaperone/DNA topoisomerase II/histidine kinase"/>
    <property type="match status" value="1"/>
</dbReference>
<dbReference type="Pfam" id="PF00512">
    <property type="entry name" value="HisKA"/>
    <property type="match status" value="1"/>
</dbReference>
<dbReference type="SMART" id="SM00388">
    <property type="entry name" value="HisKA"/>
    <property type="match status" value="1"/>
</dbReference>
<dbReference type="InterPro" id="IPR000014">
    <property type="entry name" value="PAS"/>
</dbReference>
<reference evidence="15" key="2">
    <citation type="submission" date="2023-06" db="EMBL/GenBank/DDBJ databases">
        <authorList>
            <person name="Lucena T."/>
            <person name="Sun Q."/>
        </authorList>
    </citation>
    <scope>NUCLEOTIDE SEQUENCE</scope>
    <source>
        <strain evidence="15">CECT 8869</strain>
    </source>
</reference>
<dbReference type="EMBL" id="JAUKUC010000001">
    <property type="protein sequence ID" value="MDO1512883.1"/>
    <property type="molecule type" value="Genomic_DNA"/>
</dbReference>
<evidence type="ECO:0000259" key="13">
    <source>
        <dbReference type="PROSITE" id="PS50113"/>
    </source>
</evidence>
<dbReference type="Gene3D" id="3.30.450.20">
    <property type="entry name" value="PAS domain"/>
    <property type="match status" value="7"/>
</dbReference>
<keyword evidence="5" id="KW-0808">Transferase</keyword>
<comment type="catalytic activity">
    <reaction evidence="1">
        <text>ATP + protein L-histidine = ADP + protein N-phospho-L-histidine.</text>
        <dbReference type="EC" id="2.7.13.3"/>
    </reaction>
</comment>
<dbReference type="SMART" id="SM00387">
    <property type="entry name" value="HATPase_c"/>
    <property type="match status" value="1"/>
</dbReference>
<dbReference type="InterPro" id="IPR036097">
    <property type="entry name" value="HisK_dim/P_sf"/>
</dbReference>
<evidence type="ECO:0000256" key="7">
    <source>
        <dbReference type="ARBA" id="ARBA00022777"/>
    </source>
</evidence>
<dbReference type="CDD" id="cd00075">
    <property type="entry name" value="HATPase"/>
    <property type="match status" value="1"/>
</dbReference>
<dbReference type="Pfam" id="PF13426">
    <property type="entry name" value="PAS_9"/>
    <property type="match status" value="5"/>
</dbReference>
<dbReference type="SMART" id="SM01079">
    <property type="entry name" value="CHASE"/>
    <property type="match status" value="1"/>
</dbReference>
<feature type="domain" description="PAC" evidence="13">
    <location>
        <begin position="839"/>
        <end position="891"/>
    </location>
</feature>
<feature type="domain" description="PAS" evidence="12">
    <location>
        <begin position="524"/>
        <end position="577"/>
    </location>
</feature>
<dbReference type="InterPro" id="IPR036890">
    <property type="entry name" value="HATPase_C_sf"/>
</dbReference>
<dbReference type="InterPro" id="IPR042240">
    <property type="entry name" value="CHASE_sf"/>
</dbReference>
<dbReference type="SMART" id="SM00091">
    <property type="entry name" value="PAS"/>
    <property type="match status" value="6"/>
</dbReference>
<accession>A0ABT8RPR1</accession>
<dbReference type="InterPro" id="IPR004358">
    <property type="entry name" value="Sig_transdc_His_kin-like_C"/>
</dbReference>
<feature type="domain" description="PAC" evidence="13">
    <location>
        <begin position="966"/>
        <end position="1018"/>
    </location>
</feature>
<protein>
    <recommendedName>
        <fullName evidence="3">histidine kinase</fullName>
        <ecNumber evidence="3">2.7.13.3</ecNumber>
    </recommendedName>
</protein>
<dbReference type="Gene3D" id="3.30.450.350">
    <property type="entry name" value="CHASE domain"/>
    <property type="match status" value="1"/>
</dbReference>
<dbReference type="InterPro" id="IPR006189">
    <property type="entry name" value="CHASE_dom"/>
</dbReference>
<evidence type="ECO:0000256" key="2">
    <source>
        <dbReference type="ARBA" id="ARBA00004370"/>
    </source>
</evidence>
<keyword evidence="8 10" id="KW-1133">Transmembrane helix</keyword>
<dbReference type="SUPFAM" id="SSF55785">
    <property type="entry name" value="PYP-like sensor domain (PAS domain)"/>
    <property type="match status" value="7"/>
</dbReference>
<dbReference type="NCBIfam" id="TIGR00229">
    <property type="entry name" value="sensory_box"/>
    <property type="match status" value="5"/>
</dbReference>
<dbReference type="PROSITE" id="PS50109">
    <property type="entry name" value="HIS_KIN"/>
    <property type="match status" value="1"/>
</dbReference>
<organism evidence="15 16">
    <name type="scientific">Maribacter confluentis</name>
    <dbReference type="NCBI Taxonomy" id="1656093"/>
    <lineage>
        <taxon>Bacteria</taxon>
        <taxon>Pseudomonadati</taxon>
        <taxon>Bacteroidota</taxon>
        <taxon>Flavobacteriia</taxon>
        <taxon>Flavobacteriales</taxon>
        <taxon>Flavobacteriaceae</taxon>
        <taxon>Maribacter</taxon>
    </lineage>
</organism>
<evidence type="ECO:0000259" key="11">
    <source>
        <dbReference type="PROSITE" id="PS50109"/>
    </source>
</evidence>
<feature type="domain" description="Histidine kinase" evidence="11">
    <location>
        <begin position="1164"/>
        <end position="1376"/>
    </location>
</feature>
<keyword evidence="6 10" id="KW-0812">Transmembrane</keyword>
<dbReference type="InterPro" id="IPR013655">
    <property type="entry name" value="PAS_fold_3"/>
</dbReference>
<feature type="domain" description="PAS" evidence="12">
    <location>
        <begin position="278"/>
        <end position="348"/>
    </location>
</feature>
<dbReference type="InterPro" id="IPR052162">
    <property type="entry name" value="Sensor_kinase/Photoreceptor"/>
</dbReference>
<dbReference type="Pfam" id="PF02518">
    <property type="entry name" value="HATPase_c"/>
    <property type="match status" value="1"/>
</dbReference>
<dbReference type="Gene3D" id="1.10.287.130">
    <property type="match status" value="1"/>
</dbReference>
<evidence type="ECO:0000259" key="14">
    <source>
        <dbReference type="PROSITE" id="PS50839"/>
    </source>
</evidence>
<dbReference type="PRINTS" id="PR00344">
    <property type="entry name" value="BCTRLSENSOR"/>
</dbReference>
<dbReference type="SUPFAM" id="SSF47384">
    <property type="entry name" value="Homodimeric domain of signal transducing histidine kinase"/>
    <property type="match status" value="1"/>
</dbReference>
<sequence length="1379" mass="157747">MVFLLSFIIIQAFIYQRVQLELKKEQQRVHNRALKLKDDLYLAMGQSYLTTQTLSYIVENYGIPKNFDSISKLLLNNNAYVDALELVNGEGTITHIYPLAGNEILGFNIFKDSVAKKGALYSKEKNDHFTIGPIRLKQGGVGFVSRKPLYKGNDFAGFAAAIIRLSTIVELVESASEDQTAFSYQLAKINEDQTEEVFYSSKIIALDNAVNVPITTQQGEWKLYVISTNPHSFAVFWAWAILGFVFSFICGAFVWSITRQPIKLNQMVQEKVLLLKENQHKYETLVEQASDGIIVSNKAGEILDINETGTTMFGYTKKEILEKNFNDLVSPEDLAKLPLRYHKITKEKPFVSERNMIRKDGSTFSGEISSKVLPDNTVQGIVRDVTERKNLEKIAQNNLKIFSKAFNNSTIGMTIRDENKLFVDANTCFLMLTGYSLEEIKGKSISELGLVNTRHLNRENTATHSLTSADKIDKMEVDIIDKSGKTLHVLASVEPFEFEGRNLCLSTFIDRTETKKAHINLRQREKEYRQLTERISDAFVSFDREWKFKSINAKAAKIVGMNVEKMIGKNLWITYPEFKDSDAYAVFTSAMETQEYTHFVQYHAMHDSWIENHLYPSEDGLSIYFRDITKKKQAELEKQQLIALVENSPGFIGLATLEGKSIYVNKAGKQLVSIAPDDDLSKINILDYFPIEYRDIVASSHLPSVLENGIWTGEIAFRNFKTNEPIPLELSSFLIHDSANNPIAIGCIAFDLTEHKKAQIEILDLKSKMDTAIRIAKIGYWDWNLDTGIIDWSPRMYEIYDVTPGTLITADMVEKLVHPDDLDLHKNILEQLSPKNEGSSFTYKTINAAGKIKYVLVEMEVEEDENNNPIRYRGTVIDITKQKESDNKIIDLQAKMNAAIRIGKFGYWNWNMDCDIVEWSKEMYSIHHIEPNTPMTVDMIKDVIYEDDRYILENRLNVKMGEKTDSPSVYRVLLEDKRFKYVLAFSELIYDTNGNPIRYHGTAMDITNSVLAERALKESQEKFEKAFQTNLMGMLIIDSNKRVLEVNSTVLTLFNLNKNDLLGKTILESRAVVMNDYDDNKRAKLWSKFTEEGRLKNYEFKVSLAKGQRITLLVSIEPLFYNHKENYLVTLIDDTKRKDAEDALALQNVQLKKTNSELDSFVYSASHELRAPLTSVLGLIDLSMSENIDQDLMINLQMMEKSIKRLDDFIRDIIEYSRNKHLQISKEPISFQQLIESAIDTFWYLENTKNIKINVSVKDEIPFVSDTKRISILLNNFISNAIKYHDLSKKHPMIWIDITTSKKEAVIVIKDNGLGMEEAQIERIFDMFYRISSQIMGTGIGLFIVKEIMTKLNGTINVTSSLGEGSTFTLKLPNESRTN</sequence>
<feature type="domain" description="CHASE" evidence="14">
    <location>
        <begin position="93"/>
        <end position="224"/>
    </location>
</feature>
<proteinExistence type="predicted"/>
<dbReference type="Gene3D" id="2.10.70.100">
    <property type="match status" value="2"/>
</dbReference>
<dbReference type="InterPro" id="IPR001610">
    <property type="entry name" value="PAC"/>
</dbReference>
<dbReference type="PANTHER" id="PTHR43304">
    <property type="entry name" value="PHYTOCHROME-LIKE PROTEIN CPH1"/>
    <property type="match status" value="1"/>
</dbReference>
<reference evidence="15" key="1">
    <citation type="journal article" date="2014" name="Int. J. Syst. Evol. Microbiol.">
        <title>Complete genome of a new Firmicutes species belonging to the dominant human colonic microbiota ('Ruminococcus bicirculans') reveals two chromosomes and a selective capacity to utilize plant glucans.</title>
        <authorList>
            <consortium name="NISC Comparative Sequencing Program"/>
            <person name="Wegmann U."/>
            <person name="Louis P."/>
            <person name="Goesmann A."/>
            <person name="Henrissat B."/>
            <person name="Duncan S.H."/>
            <person name="Flint H.J."/>
        </authorList>
    </citation>
    <scope>NUCLEOTIDE SEQUENCE</scope>
    <source>
        <strain evidence="15">CECT 8869</strain>
    </source>
</reference>
<dbReference type="InterPro" id="IPR035965">
    <property type="entry name" value="PAS-like_dom_sf"/>
</dbReference>
<evidence type="ECO:0000313" key="15">
    <source>
        <dbReference type="EMBL" id="MDO1512883.1"/>
    </source>
</evidence>
<dbReference type="SMART" id="SM00086">
    <property type="entry name" value="PAC"/>
    <property type="match status" value="6"/>
</dbReference>
<name>A0ABT8RPR1_9FLAO</name>
<evidence type="ECO:0000256" key="3">
    <source>
        <dbReference type="ARBA" id="ARBA00012438"/>
    </source>
</evidence>
<keyword evidence="4" id="KW-0597">Phosphoprotein</keyword>
<evidence type="ECO:0000256" key="5">
    <source>
        <dbReference type="ARBA" id="ARBA00022679"/>
    </source>
</evidence>
<comment type="subcellular location">
    <subcellularLocation>
        <location evidence="2">Membrane</location>
    </subcellularLocation>
</comment>
<evidence type="ECO:0000256" key="4">
    <source>
        <dbReference type="ARBA" id="ARBA00022553"/>
    </source>
</evidence>
<dbReference type="InterPro" id="IPR003594">
    <property type="entry name" value="HATPase_dom"/>
</dbReference>
<dbReference type="InterPro" id="IPR003661">
    <property type="entry name" value="HisK_dim/P_dom"/>
</dbReference>
<dbReference type="CDD" id="cd00130">
    <property type="entry name" value="PAS"/>
    <property type="match status" value="5"/>
</dbReference>
<evidence type="ECO:0000256" key="6">
    <source>
        <dbReference type="ARBA" id="ARBA00022692"/>
    </source>
</evidence>
<dbReference type="InterPro" id="IPR000700">
    <property type="entry name" value="PAS-assoc_C"/>
</dbReference>
<dbReference type="PANTHER" id="PTHR43304:SF1">
    <property type="entry name" value="PAC DOMAIN-CONTAINING PROTEIN"/>
    <property type="match status" value="1"/>
</dbReference>
<dbReference type="Proteomes" id="UP001168579">
    <property type="component" value="Unassembled WGS sequence"/>
</dbReference>
<dbReference type="EC" id="2.7.13.3" evidence="3"/>
<evidence type="ECO:0000256" key="10">
    <source>
        <dbReference type="SAM" id="Phobius"/>
    </source>
</evidence>
<dbReference type="InterPro" id="IPR005467">
    <property type="entry name" value="His_kinase_dom"/>
</dbReference>
<keyword evidence="16" id="KW-1185">Reference proteome</keyword>
<dbReference type="PROSITE" id="PS50113">
    <property type="entry name" value="PAC"/>
    <property type="match status" value="2"/>
</dbReference>
<comment type="caution">
    <text evidence="15">The sequence shown here is derived from an EMBL/GenBank/DDBJ whole genome shotgun (WGS) entry which is preliminary data.</text>
</comment>
<dbReference type="PROSITE" id="PS50839">
    <property type="entry name" value="CHASE"/>
    <property type="match status" value="1"/>
</dbReference>
<gene>
    <name evidence="15" type="ORF">Q2T41_09475</name>
</gene>
<dbReference type="Gene3D" id="3.30.565.10">
    <property type="entry name" value="Histidine kinase-like ATPase, C-terminal domain"/>
    <property type="match status" value="1"/>
</dbReference>
<evidence type="ECO:0000256" key="1">
    <source>
        <dbReference type="ARBA" id="ARBA00000085"/>
    </source>
</evidence>
<dbReference type="CDD" id="cd00082">
    <property type="entry name" value="HisKA"/>
    <property type="match status" value="1"/>
</dbReference>
<keyword evidence="9 10" id="KW-0472">Membrane</keyword>
<dbReference type="Pfam" id="PF08447">
    <property type="entry name" value="PAS_3"/>
    <property type="match status" value="1"/>
</dbReference>
<feature type="domain" description="PAS" evidence="12">
    <location>
        <begin position="1019"/>
        <end position="1067"/>
    </location>
</feature>
<keyword evidence="7" id="KW-0418">Kinase</keyword>
<evidence type="ECO:0000313" key="16">
    <source>
        <dbReference type="Proteomes" id="UP001168579"/>
    </source>
</evidence>
<dbReference type="PROSITE" id="PS50112">
    <property type="entry name" value="PAS"/>
    <property type="match status" value="5"/>
</dbReference>
<feature type="domain" description="PAS" evidence="12">
    <location>
        <begin position="398"/>
        <end position="448"/>
    </location>
</feature>